<name>A0ABD6DHF2_9EURY</name>
<dbReference type="InterPro" id="IPR010432">
    <property type="entry name" value="RDD"/>
</dbReference>
<accession>A0ABD6DHF2</accession>
<protein>
    <submittedName>
        <fullName evidence="8">RDD family protein</fullName>
    </submittedName>
</protein>
<evidence type="ECO:0000256" key="4">
    <source>
        <dbReference type="ARBA" id="ARBA00022989"/>
    </source>
</evidence>
<comment type="subcellular location">
    <subcellularLocation>
        <location evidence="1">Cell membrane</location>
        <topology evidence="1">Multi-pass membrane protein</topology>
    </subcellularLocation>
</comment>
<dbReference type="PANTHER" id="PTHR36115">
    <property type="entry name" value="PROLINE-RICH ANTIGEN HOMOLOG-RELATED"/>
    <property type="match status" value="1"/>
</dbReference>
<evidence type="ECO:0000256" key="6">
    <source>
        <dbReference type="SAM" id="Phobius"/>
    </source>
</evidence>
<evidence type="ECO:0000256" key="5">
    <source>
        <dbReference type="ARBA" id="ARBA00023136"/>
    </source>
</evidence>
<reference evidence="8 9" key="1">
    <citation type="journal article" date="2019" name="Int. J. Syst. Evol. Microbiol.">
        <title>The Global Catalogue of Microorganisms (GCM) 10K type strain sequencing project: providing services to taxonomists for standard genome sequencing and annotation.</title>
        <authorList>
            <consortium name="The Broad Institute Genomics Platform"/>
            <consortium name="The Broad Institute Genome Sequencing Center for Infectious Disease"/>
            <person name="Wu L."/>
            <person name="Ma J."/>
        </authorList>
    </citation>
    <scope>NUCLEOTIDE SEQUENCE [LARGE SCALE GENOMIC DNA]</scope>
    <source>
        <strain evidence="8 9">CGMCC 1.10390</strain>
    </source>
</reference>
<evidence type="ECO:0000313" key="9">
    <source>
        <dbReference type="Proteomes" id="UP001597034"/>
    </source>
</evidence>
<proteinExistence type="predicted"/>
<evidence type="ECO:0000256" key="1">
    <source>
        <dbReference type="ARBA" id="ARBA00004651"/>
    </source>
</evidence>
<keyword evidence="5 6" id="KW-0472">Membrane</keyword>
<feature type="transmembrane region" description="Helical" evidence="6">
    <location>
        <begin position="115"/>
        <end position="134"/>
    </location>
</feature>
<dbReference type="Proteomes" id="UP001597034">
    <property type="component" value="Unassembled WGS sequence"/>
</dbReference>
<dbReference type="Pfam" id="PF06271">
    <property type="entry name" value="RDD"/>
    <property type="match status" value="1"/>
</dbReference>
<keyword evidence="2" id="KW-1003">Cell membrane</keyword>
<evidence type="ECO:0000313" key="8">
    <source>
        <dbReference type="EMBL" id="MFD1644765.1"/>
    </source>
</evidence>
<feature type="domain" description="RDD" evidence="7">
    <location>
        <begin position="13"/>
        <end position="173"/>
    </location>
</feature>
<evidence type="ECO:0000259" key="7">
    <source>
        <dbReference type="Pfam" id="PF06271"/>
    </source>
</evidence>
<keyword evidence="3 6" id="KW-0812">Transmembrane</keyword>
<sequence>MEIPAKAEEAIPNRLMAFGIDWVVLAILSAIIWFVFWILRSVLLLGGAASGGAAADGAGILSILLSFVQWGLIAAVLLAYFVLFQTRSGQTLGMNLLDVTVVTLDGSSISTRQALIRNVVLLAPLPFMAISSIIVPILGFPIAVGMMAAWLFVELAAMFVLGEGQRIGDKAAGTFVVETLVTEDVAGTPDGSTRPADA</sequence>
<dbReference type="AlphaFoldDB" id="A0ABD6DHF2"/>
<evidence type="ECO:0000256" key="2">
    <source>
        <dbReference type="ARBA" id="ARBA00022475"/>
    </source>
</evidence>
<feature type="transmembrane region" description="Helical" evidence="6">
    <location>
        <begin position="140"/>
        <end position="161"/>
    </location>
</feature>
<dbReference type="GO" id="GO:0005886">
    <property type="term" value="C:plasma membrane"/>
    <property type="evidence" value="ECO:0007669"/>
    <property type="project" value="UniProtKB-SubCell"/>
</dbReference>
<feature type="transmembrane region" description="Helical" evidence="6">
    <location>
        <begin position="59"/>
        <end position="84"/>
    </location>
</feature>
<dbReference type="PANTHER" id="PTHR36115:SF4">
    <property type="entry name" value="MEMBRANE PROTEIN"/>
    <property type="match status" value="1"/>
</dbReference>
<evidence type="ECO:0000256" key="3">
    <source>
        <dbReference type="ARBA" id="ARBA00022692"/>
    </source>
</evidence>
<gene>
    <name evidence="8" type="ORF">ACFSBL_03625</name>
</gene>
<feature type="transmembrane region" description="Helical" evidence="6">
    <location>
        <begin position="20"/>
        <end position="39"/>
    </location>
</feature>
<dbReference type="EMBL" id="JBHUDO010000001">
    <property type="protein sequence ID" value="MFD1644765.1"/>
    <property type="molecule type" value="Genomic_DNA"/>
</dbReference>
<dbReference type="RefSeq" id="WP_256400016.1">
    <property type="nucleotide sequence ID" value="NZ_JANHJR010000002.1"/>
</dbReference>
<comment type="caution">
    <text evidence="8">The sequence shown here is derived from an EMBL/GenBank/DDBJ whole genome shotgun (WGS) entry which is preliminary data.</text>
</comment>
<keyword evidence="4 6" id="KW-1133">Transmembrane helix</keyword>
<organism evidence="8 9">
    <name type="scientific">Haloarchaeobius litoreus</name>
    <dbReference type="NCBI Taxonomy" id="755306"/>
    <lineage>
        <taxon>Archaea</taxon>
        <taxon>Methanobacteriati</taxon>
        <taxon>Methanobacteriota</taxon>
        <taxon>Stenosarchaea group</taxon>
        <taxon>Halobacteria</taxon>
        <taxon>Halobacteriales</taxon>
        <taxon>Halorubellaceae</taxon>
        <taxon>Haloarchaeobius</taxon>
    </lineage>
</organism>
<dbReference type="InterPro" id="IPR051791">
    <property type="entry name" value="Pra-immunoreactive"/>
</dbReference>
<keyword evidence="9" id="KW-1185">Reference proteome</keyword>